<gene>
    <name evidence="1" type="ORF">NCTC1934_01727</name>
</gene>
<organism evidence="1 2">
    <name type="scientific">Nocardia otitidiscaviarum</name>
    <dbReference type="NCBI Taxonomy" id="1823"/>
    <lineage>
        <taxon>Bacteria</taxon>
        <taxon>Bacillati</taxon>
        <taxon>Actinomycetota</taxon>
        <taxon>Actinomycetes</taxon>
        <taxon>Mycobacteriales</taxon>
        <taxon>Nocardiaceae</taxon>
        <taxon>Nocardia</taxon>
    </lineage>
</organism>
<evidence type="ECO:0000313" key="1">
    <source>
        <dbReference type="EMBL" id="SUA74727.1"/>
    </source>
</evidence>
<protein>
    <submittedName>
        <fullName evidence="1">Uncharacterized protein</fullName>
    </submittedName>
</protein>
<dbReference type="EMBL" id="UGRY01000002">
    <property type="protein sequence ID" value="SUA74727.1"/>
    <property type="molecule type" value="Genomic_DNA"/>
</dbReference>
<accession>A0A378YE92</accession>
<evidence type="ECO:0000313" key="2">
    <source>
        <dbReference type="Proteomes" id="UP000255467"/>
    </source>
</evidence>
<sequence>MEIILAIVVIALLLVVVAAAVLDGAAHARRHRGPTVAEIRARLDAEAARTVVPLRG</sequence>
<dbReference type="RefSeq" id="WP_157533559.1">
    <property type="nucleotide sequence ID" value="NZ_UGRY01000002.1"/>
</dbReference>
<name>A0A378YE92_9NOCA</name>
<proteinExistence type="predicted"/>
<dbReference type="AlphaFoldDB" id="A0A378YE92"/>
<keyword evidence="2" id="KW-1185">Reference proteome</keyword>
<reference evidence="1 2" key="1">
    <citation type="submission" date="2018-06" db="EMBL/GenBank/DDBJ databases">
        <authorList>
            <consortium name="Pathogen Informatics"/>
            <person name="Doyle S."/>
        </authorList>
    </citation>
    <scope>NUCLEOTIDE SEQUENCE [LARGE SCALE GENOMIC DNA]</scope>
    <source>
        <strain evidence="1 2">NCTC1934</strain>
    </source>
</reference>
<dbReference type="Proteomes" id="UP000255467">
    <property type="component" value="Unassembled WGS sequence"/>
</dbReference>